<name>A0A2S8FES7_9BACT</name>
<comment type="caution">
    <text evidence="1">The sequence shown here is derived from an EMBL/GenBank/DDBJ whole genome shotgun (WGS) entry which is preliminary data.</text>
</comment>
<organism evidence="1 2">
    <name type="scientific">Blastopirellula marina</name>
    <dbReference type="NCBI Taxonomy" id="124"/>
    <lineage>
        <taxon>Bacteria</taxon>
        <taxon>Pseudomonadati</taxon>
        <taxon>Planctomycetota</taxon>
        <taxon>Planctomycetia</taxon>
        <taxon>Pirellulales</taxon>
        <taxon>Pirellulaceae</taxon>
        <taxon>Blastopirellula</taxon>
    </lineage>
</organism>
<evidence type="ECO:0000313" key="1">
    <source>
        <dbReference type="EMBL" id="PQO30647.1"/>
    </source>
</evidence>
<sequence>MLLFSKNLPGNSPFNARLYFIFRIIAVQAWHHLFRLLKSKFFNIDFGSHPDSRIVTSIEYGYIAIKP</sequence>
<evidence type="ECO:0000313" key="2">
    <source>
        <dbReference type="Proteomes" id="UP000240009"/>
    </source>
</evidence>
<reference evidence="1 2" key="1">
    <citation type="submission" date="2018-02" db="EMBL/GenBank/DDBJ databases">
        <title>Comparative genomes isolates from brazilian mangrove.</title>
        <authorList>
            <person name="Araujo J.E."/>
            <person name="Taketani R.G."/>
            <person name="Silva M.C.P."/>
            <person name="Loureco M.V."/>
            <person name="Andreote F.D."/>
        </authorList>
    </citation>
    <scope>NUCLEOTIDE SEQUENCE [LARGE SCALE GENOMIC DNA]</scope>
    <source>
        <strain evidence="1 2">HEX-2 MGV</strain>
    </source>
</reference>
<accession>A0A2S8FES7</accession>
<dbReference type="AlphaFoldDB" id="A0A2S8FES7"/>
<gene>
    <name evidence="1" type="ORF">C5Y96_14360</name>
</gene>
<proteinExistence type="predicted"/>
<protein>
    <submittedName>
        <fullName evidence="1">Uncharacterized protein</fullName>
    </submittedName>
</protein>
<dbReference type="Proteomes" id="UP000240009">
    <property type="component" value="Unassembled WGS sequence"/>
</dbReference>
<dbReference type="EMBL" id="PUIA01000038">
    <property type="protein sequence ID" value="PQO30647.1"/>
    <property type="molecule type" value="Genomic_DNA"/>
</dbReference>